<evidence type="ECO:0000313" key="3">
    <source>
        <dbReference type="EMBL" id="TGG36885.1"/>
    </source>
</evidence>
<comment type="caution">
    <text evidence="3">The sequence shown here is derived from an EMBL/GenBank/DDBJ whole genome shotgun (WGS) entry which is preliminary data.</text>
</comment>
<evidence type="ECO:0000256" key="1">
    <source>
        <dbReference type="SAM" id="Phobius"/>
    </source>
</evidence>
<dbReference type="EMBL" id="SJSA01000002">
    <property type="protein sequence ID" value="TGG36885.1"/>
    <property type="molecule type" value="Genomic_DNA"/>
</dbReference>
<keyword evidence="2" id="KW-0732">Signal</keyword>
<dbReference type="AlphaFoldDB" id="A0A4Z0V5V7"/>
<dbReference type="Proteomes" id="UP000297635">
    <property type="component" value="Unassembled WGS sequence"/>
</dbReference>
<keyword evidence="1" id="KW-1133">Transmembrane helix</keyword>
<keyword evidence="4" id="KW-1185">Reference proteome</keyword>
<feature type="transmembrane region" description="Helical" evidence="1">
    <location>
        <begin position="43"/>
        <end position="70"/>
    </location>
</feature>
<name>A0A4Z0V5V7_9BACT</name>
<feature type="chain" id="PRO_5021352125" description="Mobilization protein" evidence="2">
    <location>
        <begin position="26"/>
        <end position="288"/>
    </location>
</feature>
<evidence type="ECO:0008006" key="5">
    <source>
        <dbReference type="Google" id="ProtNLM"/>
    </source>
</evidence>
<keyword evidence="1" id="KW-0472">Membrane</keyword>
<evidence type="ECO:0000256" key="2">
    <source>
        <dbReference type="SAM" id="SignalP"/>
    </source>
</evidence>
<sequence>MKNISKNNWALWLLMASVFMMMALAAREVAVEKGFEPLYVNVVFVSTFSILIALYAIIIDILTPILDWAFKRMGFKAKTKIESTKAKNNDNLVIDYATTRDKTLKKQEQRILAIEKKVITYVGDIMSPYLSKQDLSILIENVINFIHLNFAPNFDASVAVKTTRVLTTADLMHFGWNIAKPFRKSGAHTALFLKQVFADAFRNTELQTIERKLRNNPMCGTIKINPDICGNKQSVERKDSRGVKTTIPQKHNTESVSAKECALADMADDDVPMPYELGNNIEEDEDAA</sequence>
<reference evidence="3 4" key="1">
    <citation type="submission" date="2019-02" db="EMBL/GenBank/DDBJ databases">
        <title>Isolation and identification of novel species under the genus Muribaculum.</title>
        <authorList>
            <person name="Miyake S."/>
            <person name="Ding Y."/>
            <person name="Low A."/>
            <person name="Soh M."/>
            <person name="Seedorf H."/>
        </authorList>
    </citation>
    <scope>NUCLEOTIDE SEQUENCE [LARGE SCALE GENOMIC DNA]</scope>
    <source>
        <strain evidence="3 4">TLL-A3</strain>
    </source>
</reference>
<keyword evidence="1" id="KW-0812">Transmembrane</keyword>
<dbReference type="RefSeq" id="WP_135472592.1">
    <property type="nucleotide sequence ID" value="NZ_SJSA01000002.1"/>
</dbReference>
<feature type="signal peptide" evidence="2">
    <location>
        <begin position="1"/>
        <end position="25"/>
    </location>
</feature>
<dbReference type="GeneID" id="82150855"/>
<organism evidence="3 4">
    <name type="scientific">Duncaniella freteri</name>
    <dbReference type="NCBI Taxonomy" id="2530391"/>
    <lineage>
        <taxon>Bacteria</taxon>
        <taxon>Pseudomonadati</taxon>
        <taxon>Bacteroidota</taxon>
        <taxon>Bacteroidia</taxon>
        <taxon>Bacteroidales</taxon>
        <taxon>Muribaculaceae</taxon>
        <taxon>Duncaniella</taxon>
    </lineage>
</organism>
<gene>
    <name evidence="3" type="ORF">EZ315_13745</name>
</gene>
<accession>A0A4Z0V5V7</accession>
<protein>
    <recommendedName>
        <fullName evidence="5">Mobilization protein</fullName>
    </recommendedName>
</protein>
<proteinExistence type="predicted"/>
<evidence type="ECO:0000313" key="4">
    <source>
        <dbReference type="Proteomes" id="UP000297635"/>
    </source>
</evidence>